<feature type="region of interest" description="Disordered" evidence="1">
    <location>
        <begin position="48"/>
        <end position="67"/>
    </location>
</feature>
<dbReference type="Gene3D" id="2.60.40.10">
    <property type="entry name" value="Immunoglobulins"/>
    <property type="match status" value="1"/>
</dbReference>
<comment type="caution">
    <text evidence="3">The sequence shown here is derived from an EMBL/GenBank/DDBJ whole genome shotgun (WGS) entry which is preliminary data.</text>
</comment>
<gene>
    <name evidence="3" type="ORF">AKAME5_001073400</name>
</gene>
<reference evidence="3" key="1">
    <citation type="submission" date="2022-08" db="EMBL/GenBank/DDBJ databases">
        <title>Genome sequencing of akame (Lates japonicus).</title>
        <authorList>
            <person name="Hashiguchi Y."/>
            <person name="Takahashi H."/>
        </authorList>
    </citation>
    <scope>NUCLEOTIDE SEQUENCE</scope>
    <source>
        <strain evidence="3">Kochi</strain>
    </source>
</reference>
<evidence type="ECO:0000313" key="4">
    <source>
        <dbReference type="Proteomes" id="UP001279410"/>
    </source>
</evidence>
<proteinExistence type="predicted"/>
<dbReference type="EMBL" id="BRZM01000034">
    <property type="protein sequence ID" value="GLD58638.1"/>
    <property type="molecule type" value="Genomic_DNA"/>
</dbReference>
<sequence length="165" mass="17963">MEEDDSTQYELILGGLKAETVYSVSVAAYTTKGDGAHSKAKLVQTPGIGRAGLRPRTPSPTSGSASHLRSLTVDFTRTLVELNEATKEVEYNRQKMEVDARLRKAVIPNLQADTSYDFKITAPEGNMGGLRHRITAKTSPPITIRPRRLHQTETTVTNPAIAGDS</sequence>
<dbReference type="InterPro" id="IPR013783">
    <property type="entry name" value="Ig-like_fold"/>
</dbReference>
<dbReference type="InterPro" id="IPR003961">
    <property type="entry name" value="FN3_dom"/>
</dbReference>
<dbReference type="InterPro" id="IPR036116">
    <property type="entry name" value="FN3_sf"/>
</dbReference>
<dbReference type="CDD" id="cd00063">
    <property type="entry name" value="FN3"/>
    <property type="match status" value="1"/>
</dbReference>
<keyword evidence="3" id="KW-0675">Receptor</keyword>
<keyword evidence="4" id="KW-1185">Reference proteome</keyword>
<evidence type="ECO:0000313" key="3">
    <source>
        <dbReference type="EMBL" id="GLD58638.1"/>
    </source>
</evidence>
<protein>
    <submittedName>
        <fullName evidence="3">Receptor-type tyrosine-protein phosphatase S-like isoform X1</fullName>
    </submittedName>
</protein>
<dbReference type="Proteomes" id="UP001279410">
    <property type="component" value="Unassembled WGS sequence"/>
</dbReference>
<name>A0AAD3R7M5_LATJO</name>
<organism evidence="3 4">
    <name type="scientific">Lates japonicus</name>
    <name type="common">Japanese lates</name>
    <dbReference type="NCBI Taxonomy" id="270547"/>
    <lineage>
        <taxon>Eukaryota</taxon>
        <taxon>Metazoa</taxon>
        <taxon>Chordata</taxon>
        <taxon>Craniata</taxon>
        <taxon>Vertebrata</taxon>
        <taxon>Euteleostomi</taxon>
        <taxon>Actinopterygii</taxon>
        <taxon>Neopterygii</taxon>
        <taxon>Teleostei</taxon>
        <taxon>Neoteleostei</taxon>
        <taxon>Acanthomorphata</taxon>
        <taxon>Carangaria</taxon>
        <taxon>Carangaria incertae sedis</taxon>
        <taxon>Centropomidae</taxon>
        <taxon>Lates</taxon>
    </lineage>
</organism>
<feature type="domain" description="Fibronectin type-III" evidence="2">
    <location>
        <begin position="1"/>
        <end position="48"/>
    </location>
</feature>
<evidence type="ECO:0000259" key="2">
    <source>
        <dbReference type="PROSITE" id="PS50853"/>
    </source>
</evidence>
<evidence type="ECO:0000256" key="1">
    <source>
        <dbReference type="SAM" id="MobiDB-lite"/>
    </source>
</evidence>
<dbReference type="SUPFAM" id="SSF49265">
    <property type="entry name" value="Fibronectin type III"/>
    <property type="match status" value="1"/>
</dbReference>
<dbReference type="PROSITE" id="PS50853">
    <property type="entry name" value="FN3"/>
    <property type="match status" value="1"/>
</dbReference>
<accession>A0AAD3R7M5</accession>
<dbReference type="AlphaFoldDB" id="A0AAD3R7M5"/>